<dbReference type="Pfam" id="PF00078">
    <property type="entry name" value="RVT_1"/>
    <property type="match status" value="1"/>
</dbReference>
<dbReference type="InterPro" id="IPR053134">
    <property type="entry name" value="RNA-dir_DNA_polymerase"/>
</dbReference>
<keyword evidence="3" id="KW-1185">Reference proteome</keyword>
<evidence type="ECO:0000313" key="2">
    <source>
        <dbReference type="EMBL" id="WMV32678.1"/>
    </source>
</evidence>
<dbReference type="GO" id="GO:0016787">
    <property type="term" value="F:hydrolase activity"/>
    <property type="evidence" value="ECO:0007669"/>
    <property type="project" value="UniProtKB-KW"/>
</dbReference>
<feature type="non-terminal residue" evidence="2">
    <location>
        <position position="1"/>
    </location>
</feature>
<gene>
    <name evidence="2" type="ORF">MTR67_026063</name>
</gene>
<dbReference type="Proteomes" id="UP001234989">
    <property type="component" value="Chromosome 6"/>
</dbReference>
<protein>
    <recommendedName>
        <fullName evidence="1">Reverse transcriptase domain-containing protein</fullName>
    </recommendedName>
</protein>
<dbReference type="GO" id="GO:0004519">
    <property type="term" value="F:endonuclease activity"/>
    <property type="evidence" value="ECO:0007669"/>
    <property type="project" value="UniProtKB-KW"/>
</dbReference>
<organism evidence="2 3">
    <name type="scientific">Solanum verrucosum</name>
    <dbReference type="NCBI Taxonomy" id="315347"/>
    <lineage>
        <taxon>Eukaryota</taxon>
        <taxon>Viridiplantae</taxon>
        <taxon>Streptophyta</taxon>
        <taxon>Embryophyta</taxon>
        <taxon>Tracheophyta</taxon>
        <taxon>Spermatophyta</taxon>
        <taxon>Magnoliopsida</taxon>
        <taxon>eudicotyledons</taxon>
        <taxon>Gunneridae</taxon>
        <taxon>Pentapetalae</taxon>
        <taxon>asterids</taxon>
        <taxon>lamiids</taxon>
        <taxon>Solanales</taxon>
        <taxon>Solanaceae</taxon>
        <taxon>Solanoideae</taxon>
        <taxon>Solaneae</taxon>
        <taxon>Solanum</taxon>
    </lineage>
</organism>
<dbReference type="InterPro" id="IPR000477">
    <property type="entry name" value="RT_dom"/>
</dbReference>
<sequence length="173" mass="20103">EFSEVFPDDLIGIPPEREINFGIKEQLKDLLDKGFIQLSISPWGASYLSKIDHQSGYHQLRMKEKYIPKMTFITRYGQYEFLVMSFGLTNSPAAFMDLMNRVMVHEKNYPTHDLELGAVVFSLKIWRHYLYRVHDDVFTNHKICNIANVVADALSRFSMGSVAHVDDERKELV</sequence>
<dbReference type="Gene3D" id="3.10.10.10">
    <property type="entry name" value="HIV Type 1 Reverse Transcriptase, subunit A, domain 1"/>
    <property type="match status" value="1"/>
</dbReference>
<dbReference type="InterPro" id="IPR043502">
    <property type="entry name" value="DNA/RNA_pol_sf"/>
</dbReference>
<dbReference type="GO" id="GO:0003964">
    <property type="term" value="F:RNA-directed DNA polymerase activity"/>
    <property type="evidence" value="ECO:0007669"/>
    <property type="project" value="UniProtKB-KW"/>
</dbReference>
<name>A0AAF0TZL9_SOLVR</name>
<evidence type="ECO:0000313" key="3">
    <source>
        <dbReference type="Proteomes" id="UP001234989"/>
    </source>
</evidence>
<accession>A0AAF0TZL9</accession>
<reference evidence="2" key="1">
    <citation type="submission" date="2023-08" db="EMBL/GenBank/DDBJ databases">
        <title>A de novo genome assembly of Solanum verrucosum Schlechtendal, a Mexican diploid species geographically isolated from the other diploid A-genome species in potato relatives.</title>
        <authorList>
            <person name="Hosaka K."/>
        </authorList>
    </citation>
    <scope>NUCLEOTIDE SEQUENCE</scope>
    <source>
        <tissue evidence="2">Young leaves</tissue>
    </source>
</reference>
<proteinExistence type="predicted"/>
<evidence type="ECO:0000259" key="1">
    <source>
        <dbReference type="Pfam" id="PF00078"/>
    </source>
</evidence>
<dbReference type="EMBL" id="CP133617">
    <property type="protein sequence ID" value="WMV32678.1"/>
    <property type="molecule type" value="Genomic_DNA"/>
</dbReference>
<dbReference type="PANTHER" id="PTHR24559">
    <property type="entry name" value="TRANSPOSON TY3-I GAG-POL POLYPROTEIN"/>
    <property type="match status" value="1"/>
</dbReference>
<dbReference type="Gene3D" id="3.30.70.270">
    <property type="match status" value="1"/>
</dbReference>
<dbReference type="SUPFAM" id="SSF56672">
    <property type="entry name" value="DNA/RNA polymerases"/>
    <property type="match status" value="1"/>
</dbReference>
<dbReference type="InterPro" id="IPR043128">
    <property type="entry name" value="Rev_trsase/Diguanyl_cyclase"/>
</dbReference>
<dbReference type="AlphaFoldDB" id="A0AAF0TZL9"/>
<dbReference type="PANTHER" id="PTHR24559:SF444">
    <property type="entry name" value="REVERSE TRANSCRIPTASE DOMAIN-CONTAINING PROTEIN"/>
    <property type="match status" value="1"/>
</dbReference>
<feature type="domain" description="Reverse transcriptase" evidence="1">
    <location>
        <begin position="6"/>
        <end position="105"/>
    </location>
</feature>